<dbReference type="SUPFAM" id="SSF63446">
    <property type="entry name" value="Type I dockerin domain"/>
    <property type="match status" value="1"/>
</dbReference>
<sequence>MMNNTKYLVGISIVGLVLILGLTIGVSAMPYIGIGDTTHNFSVVPGQEADITLPIMVKNINVSNASEAIKALQFNVTFNCSMINITNITNVDIVNVPNAQPKTELYNKLCNNSGMPTGLQKAFCVYMNTFLTPNNKTNASILFATVKDLGNNNCVLRIAFASYTNLTGDVEIGKIKMRVKGMPNYFYTNVSLPMNITIEKMGLNKTVNIINDSSQSQTNLKINGLIKACRGDANVNNGTDFGDAIKIAKYVTEKINQSDFSGSYPFEDFKSCVDVNGNNESDFGDAIKIAKYVTGKISSLD</sequence>
<dbReference type="AlphaFoldDB" id="A0A098EBZ2"/>
<evidence type="ECO:0000313" key="2">
    <source>
        <dbReference type="EMBL" id="CEG13029.1"/>
    </source>
</evidence>
<feature type="transmembrane region" description="Helical" evidence="1">
    <location>
        <begin position="7"/>
        <end position="32"/>
    </location>
</feature>
<organism evidence="2">
    <name type="scientific">groundwater metagenome</name>
    <dbReference type="NCBI Taxonomy" id="717931"/>
    <lineage>
        <taxon>unclassified sequences</taxon>
        <taxon>metagenomes</taxon>
        <taxon>ecological metagenomes</taxon>
    </lineage>
</organism>
<accession>A0A098EBZ2</accession>
<dbReference type="EMBL" id="CCXY01000237">
    <property type="protein sequence ID" value="CEG13029.1"/>
    <property type="molecule type" value="Genomic_DNA"/>
</dbReference>
<keyword evidence="1" id="KW-0472">Membrane</keyword>
<name>A0A098EBZ2_9ZZZZ</name>
<evidence type="ECO:0000256" key="1">
    <source>
        <dbReference type="SAM" id="Phobius"/>
    </source>
</evidence>
<gene>
    <name evidence="2" type="ORF">MSIBF_A3110007</name>
</gene>
<keyword evidence="1" id="KW-0812">Transmembrane</keyword>
<dbReference type="InterPro" id="IPR036439">
    <property type="entry name" value="Dockerin_dom_sf"/>
</dbReference>
<proteinExistence type="predicted"/>
<keyword evidence="1" id="KW-1133">Transmembrane helix</keyword>
<dbReference type="Gene3D" id="1.10.1330.10">
    <property type="entry name" value="Dockerin domain"/>
    <property type="match status" value="1"/>
</dbReference>
<dbReference type="GO" id="GO:0000272">
    <property type="term" value="P:polysaccharide catabolic process"/>
    <property type="evidence" value="ECO:0007669"/>
    <property type="project" value="InterPro"/>
</dbReference>
<evidence type="ECO:0008006" key="3">
    <source>
        <dbReference type="Google" id="ProtNLM"/>
    </source>
</evidence>
<reference evidence="2" key="1">
    <citation type="submission" date="2014-09" db="EMBL/GenBank/DDBJ databases">
        <authorList>
            <person name="Probst J Alexander"/>
        </authorList>
    </citation>
    <scope>NUCLEOTIDE SEQUENCE</scope>
</reference>
<protein>
    <recommendedName>
        <fullName evidence="3">Dockerin domain-containing protein</fullName>
    </recommendedName>
</protein>